<keyword evidence="3" id="KW-0378">Hydrolase</keyword>
<dbReference type="AlphaFoldDB" id="A0A2U2N8D0"/>
<dbReference type="PANTHER" id="PTHR36435">
    <property type="entry name" value="SLR1288 PROTEIN"/>
    <property type="match status" value="1"/>
</dbReference>
<keyword evidence="3" id="KW-0645">Protease</keyword>
<keyword evidence="1" id="KW-1133">Transmembrane helix</keyword>
<dbReference type="OrthoDB" id="9782250at2"/>
<feature type="transmembrane region" description="Helical" evidence="1">
    <location>
        <begin position="12"/>
        <end position="33"/>
    </location>
</feature>
<comment type="caution">
    <text evidence="3">The sequence shown here is derived from an EMBL/GenBank/DDBJ whole genome shotgun (WGS) entry which is preliminary data.</text>
</comment>
<feature type="transmembrane region" description="Helical" evidence="1">
    <location>
        <begin position="207"/>
        <end position="224"/>
    </location>
</feature>
<dbReference type="InterPro" id="IPR003675">
    <property type="entry name" value="Rce1/LyrA-like_dom"/>
</dbReference>
<dbReference type="RefSeq" id="WP_109675537.1">
    <property type="nucleotide sequence ID" value="NZ_CP086615.1"/>
</dbReference>
<keyword evidence="3" id="KW-0482">Metalloprotease</keyword>
<dbReference type="GO" id="GO:0006508">
    <property type="term" value="P:proteolysis"/>
    <property type="evidence" value="ECO:0007669"/>
    <property type="project" value="UniProtKB-KW"/>
</dbReference>
<dbReference type="GO" id="GO:0008237">
    <property type="term" value="F:metallopeptidase activity"/>
    <property type="evidence" value="ECO:0007669"/>
    <property type="project" value="UniProtKB-KW"/>
</dbReference>
<feature type="transmembrane region" description="Helical" evidence="1">
    <location>
        <begin position="78"/>
        <end position="99"/>
    </location>
</feature>
<evidence type="ECO:0000313" key="4">
    <source>
        <dbReference type="Proteomes" id="UP000245474"/>
    </source>
</evidence>
<keyword evidence="1" id="KW-0472">Membrane</keyword>
<proteinExistence type="predicted"/>
<feature type="transmembrane region" description="Helical" evidence="1">
    <location>
        <begin position="119"/>
        <end position="140"/>
    </location>
</feature>
<feature type="transmembrane region" description="Helical" evidence="1">
    <location>
        <begin position="183"/>
        <end position="200"/>
    </location>
</feature>
<reference evidence="3 4" key="1">
    <citation type="submission" date="2018-05" db="EMBL/GenBank/DDBJ databases">
        <title>Spiribacter halobius sp. nov., a moderately halophilic bacterium isolated from marine solar saltern.</title>
        <authorList>
            <person name="Zheng W.-S."/>
            <person name="Lu D.-C."/>
            <person name="Du Z.-J."/>
        </authorList>
    </citation>
    <scope>NUCLEOTIDE SEQUENCE [LARGE SCALE GENOMIC DNA]</scope>
    <source>
        <strain evidence="3 4">E85</strain>
    </source>
</reference>
<keyword evidence="1" id="KW-0812">Transmembrane</keyword>
<dbReference type="InterPro" id="IPR052710">
    <property type="entry name" value="CAAX_protease"/>
</dbReference>
<dbReference type="Pfam" id="PF02517">
    <property type="entry name" value="Rce1-like"/>
    <property type="match status" value="1"/>
</dbReference>
<gene>
    <name evidence="3" type="ORF">DEM34_01505</name>
</gene>
<sequence>MSRWSALLDVTLGVMLTLAAGLLASLLGGWLFGTLGLPLLTLALVQGVIILLGLRALLHWRGEGWRGLGLVPPRPVDVLRGLGALALVFALNATVALAADWLAPEVLADHQQRLGGVAQLMAGSVPMAGVAAVMFFVGFYEEVMARGFLLARCRRLLPGRWPPVLLSSLLFGLGHAYQGAFGVAQTALIGVVLALLYLRWQTLWPLIIAHGLLNTIAIAAFRAIDGGGALS</sequence>
<organism evidence="3 4">
    <name type="scientific">Sediminicurvatus halobius</name>
    <dbReference type="NCBI Taxonomy" id="2182432"/>
    <lineage>
        <taxon>Bacteria</taxon>
        <taxon>Pseudomonadati</taxon>
        <taxon>Pseudomonadota</taxon>
        <taxon>Gammaproteobacteria</taxon>
        <taxon>Chromatiales</taxon>
        <taxon>Ectothiorhodospiraceae</taxon>
        <taxon>Sediminicurvatus</taxon>
    </lineage>
</organism>
<dbReference type="PANTHER" id="PTHR36435:SF1">
    <property type="entry name" value="CAAX AMINO TERMINAL PROTEASE FAMILY PROTEIN"/>
    <property type="match status" value="1"/>
</dbReference>
<feature type="transmembrane region" description="Helical" evidence="1">
    <location>
        <begin position="39"/>
        <end position="58"/>
    </location>
</feature>
<keyword evidence="4" id="KW-1185">Reference proteome</keyword>
<name>A0A2U2N8D0_9GAMM</name>
<feature type="domain" description="CAAX prenyl protease 2/Lysostaphin resistance protein A-like" evidence="2">
    <location>
        <begin position="127"/>
        <end position="216"/>
    </location>
</feature>
<evidence type="ECO:0000259" key="2">
    <source>
        <dbReference type="Pfam" id="PF02517"/>
    </source>
</evidence>
<dbReference type="EMBL" id="QFFI01000002">
    <property type="protein sequence ID" value="PWG65445.1"/>
    <property type="molecule type" value="Genomic_DNA"/>
</dbReference>
<protein>
    <submittedName>
        <fullName evidence="3">CPBP family intramembrane metalloprotease</fullName>
    </submittedName>
</protein>
<dbReference type="Proteomes" id="UP000245474">
    <property type="component" value="Unassembled WGS sequence"/>
</dbReference>
<evidence type="ECO:0000256" key="1">
    <source>
        <dbReference type="SAM" id="Phobius"/>
    </source>
</evidence>
<dbReference type="GO" id="GO:0080120">
    <property type="term" value="P:CAAX-box protein maturation"/>
    <property type="evidence" value="ECO:0007669"/>
    <property type="project" value="UniProtKB-ARBA"/>
</dbReference>
<evidence type="ECO:0000313" key="3">
    <source>
        <dbReference type="EMBL" id="PWG65445.1"/>
    </source>
</evidence>
<dbReference type="GO" id="GO:0004175">
    <property type="term" value="F:endopeptidase activity"/>
    <property type="evidence" value="ECO:0007669"/>
    <property type="project" value="UniProtKB-ARBA"/>
</dbReference>
<accession>A0A2U2N8D0</accession>